<protein>
    <recommendedName>
        <fullName evidence="3">RRM domain-containing protein</fullName>
    </recommendedName>
</protein>
<name>A0AAP0DP30_9ASTR</name>
<keyword evidence="5" id="KW-1185">Reference proteome</keyword>
<dbReference type="GO" id="GO:0003723">
    <property type="term" value="F:RNA binding"/>
    <property type="evidence" value="ECO:0007669"/>
    <property type="project" value="UniProtKB-UniRule"/>
</dbReference>
<feature type="region of interest" description="Disordered" evidence="2">
    <location>
        <begin position="455"/>
        <end position="491"/>
    </location>
</feature>
<evidence type="ECO:0000256" key="2">
    <source>
        <dbReference type="SAM" id="MobiDB-lite"/>
    </source>
</evidence>
<keyword evidence="1" id="KW-0694">RNA-binding</keyword>
<dbReference type="PROSITE" id="PS50102">
    <property type="entry name" value="RRM"/>
    <property type="match status" value="1"/>
</dbReference>
<gene>
    <name evidence="4" type="ORF">SSX86_002393</name>
</gene>
<feature type="compositionally biased region" description="Polar residues" evidence="2">
    <location>
        <begin position="163"/>
        <end position="175"/>
    </location>
</feature>
<reference evidence="4 5" key="1">
    <citation type="submission" date="2024-04" db="EMBL/GenBank/DDBJ databases">
        <title>The reference genome of an endangered Asteraceae, Deinandra increscens subsp. villosa, native to the Central Coast of California.</title>
        <authorList>
            <person name="Guilliams M."/>
            <person name="Hasenstab-Lehman K."/>
            <person name="Meyer R."/>
            <person name="Mcevoy S."/>
        </authorList>
    </citation>
    <scope>NUCLEOTIDE SEQUENCE [LARGE SCALE GENOMIC DNA]</scope>
    <source>
        <tissue evidence="4">Leaf</tissue>
    </source>
</reference>
<dbReference type="AlphaFoldDB" id="A0AAP0DP30"/>
<dbReference type="InterPro" id="IPR000504">
    <property type="entry name" value="RRM_dom"/>
</dbReference>
<evidence type="ECO:0000259" key="3">
    <source>
        <dbReference type="PROSITE" id="PS50102"/>
    </source>
</evidence>
<evidence type="ECO:0000313" key="5">
    <source>
        <dbReference type="Proteomes" id="UP001408789"/>
    </source>
</evidence>
<feature type="region of interest" description="Disordered" evidence="2">
    <location>
        <begin position="117"/>
        <end position="175"/>
    </location>
</feature>
<dbReference type="Gene3D" id="3.30.70.330">
    <property type="match status" value="1"/>
</dbReference>
<feature type="region of interest" description="Disordered" evidence="2">
    <location>
        <begin position="423"/>
        <end position="443"/>
    </location>
</feature>
<feature type="domain" description="RRM" evidence="3">
    <location>
        <begin position="41"/>
        <end position="119"/>
    </location>
</feature>
<dbReference type="Proteomes" id="UP001408789">
    <property type="component" value="Unassembled WGS sequence"/>
</dbReference>
<dbReference type="SMART" id="SM00360">
    <property type="entry name" value="RRM"/>
    <property type="match status" value="1"/>
</dbReference>
<dbReference type="CDD" id="cd00590">
    <property type="entry name" value="RRM_SF"/>
    <property type="match status" value="1"/>
</dbReference>
<evidence type="ECO:0000313" key="4">
    <source>
        <dbReference type="EMBL" id="KAK9078336.1"/>
    </source>
</evidence>
<organism evidence="4 5">
    <name type="scientific">Deinandra increscens subsp. villosa</name>
    <dbReference type="NCBI Taxonomy" id="3103831"/>
    <lineage>
        <taxon>Eukaryota</taxon>
        <taxon>Viridiplantae</taxon>
        <taxon>Streptophyta</taxon>
        <taxon>Embryophyta</taxon>
        <taxon>Tracheophyta</taxon>
        <taxon>Spermatophyta</taxon>
        <taxon>Magnoliopsida</taxon>
        <taxon>eudicotyledons</taxon>
        <taxon>Gunneridae</taxon>
        <taxon>Pentapetalae</taxon>
        <taxon>asterids</taxon>
        <taxon>campanulids</taxon>
        <taxon>Asterales</taxon>
        <taxon>Asteraceae</taxon>
        <taxon>Asteroideae</taxon>
        <taxon>Heliantheae alliance</taxon>
        <taxon>Madieae</taxon>
        <taxon>Madiinae</taxon>
        <taxon>Deinandra</taxon>
    </lineage>
</organism>
<dbReference type="InterPro" id="IPR012677">
    <property type="entry name" value="Nucleotide-bd_a/b_plait_sf"/>
</dbReference>
<sequence>MRETVRVENEWTVVRRRNRSATTPSTTIPVFQKHNPFPNATSFLLSNLPDECTPATIWRKCSNLGTLRDVFIPSRRDRRGCRYGFVRFDGIKNTEAMLQKLNEVPLGSRRHIAVLSNSSKRISHNHQQPPLTRPQPRPHHNPLPTEHRTQPAPPRQRWAPIPTSHNLNRPHTRQQISYRDITSGFLRAHKAPNCKDAEPLPPKPQLEVTIPTAPPLVPTTWKSSMLVGEAIDIHYLIHANTILEEEYKNLEIHYAGGLQIIIKFDCSKDAKNFLNNQRHTWSKVFQSLYIWEGQRLKENRVAQLIIRGVPFYLRCQDTYDEIGKKFGEVLESADFDWTAYDVTTGTCYVLTERLDMIQECITLKWNNEKFKIWIGESAEQWLPPTKDPSIDEDADDTEEYSSLWSLEEYSNVGNLEDDLDPPDTISGKEIQTPALPEPSEPLNTISGNDVETPMMHGNSKRRSPACSKFESSSSLNDVEKINRDSPNLTYRAPKRPLDYTLTPHLSPQMQVPQMLVTRLNMILLPAWRTPTKIPTPARASHLRPNHH</sequence>
<proteinExistence type="predicted"/>
<evidence type="ECO:0000256" key="1">
    <source>
        <dbReference type="PROSITE-ProRule" id="PRU00176"/>
    </source>
</evidence>
<dbReference type="EMBL" id="JBCNJP010000006">
    <property type="protein sequence ID" value="KAK9078336.1"/>
    <property type="molecule type" value="Genomic_DNA"/>
</dbReference>
<comment type="caution">
    <text evidence="4">The sequence shown here is derived from an EMBL/GenBank/DDBJ whole genome shotgun (WGS) entry which is preliminary data.</text>
</comment>
<accession>A0AAP0DP30</accession>
<dbReference type="InterPro" id="IPR035979">
    <property type="entry name" value="RBD_domain_sf"/>
</dbReference>
<dbReference type="SUPFAM" id="SSF54928">
    <property type="entry name" value="RNA-binding domain, RBD"/>
    <property type="match status" value="1"/>
</dbReference>
<dbReference type="Pfam" id="PF00076">
    <property type="entry name" value="RRM_1"/>
    <property type="match status" value="1"/>
</dbReference>